<keyword evidence="6" id="KW-1185">Reference proteome</keyword>
<dbReference type="InterPro" id="IPR002686">
    <property type="entry name" value="Transposase_17"/>
</dbReference>
<evidence type="ECO:0000313" key="5">
    <source>
        <dbReference type="Proteomes" id="UP000029646"/>
    </source>
</evidence>
<feature type="domain" description="Transposase IS200-like" evidence="1">
    <location>
        <begin position="7"/>
        <end position="124"/>
    </location>
</feature>
<comment type="caution">
    <text evidence="3">The sequence shown here is derived from an EMBL/GenBank/DDBJ whole genome shotgun (WGS) entry which is preliminary data.</text>
</comment>
<dbReference type="GO" id="GO:0006313">
    <property type="term" value="P:DNA transposition"/>
    <property type="evidence" value="ECO:0007669"/>
    <property type="project" value="InterPro"/>
</dbReference>
<dbReference type="Gene3D" id="3.30.70.1290">
    <property type="entry name" value="Transposase IS200-like"/>
    <property type="match status" value="1"/>
</dbReference>
<protein>
    <recommendedName>
        <fullName evidence="1">Transposase IS200-like domain-containing protein</fullName>
    </recommendedName>
</protein>
<gene>
    <name evidence="2" type="ORF">JCM19301_3934</name>
    <name evidence="3" type="ORF">JCM19302_2604</name>
    <name evidence="4" type="ORF">JCM19538_1963</name>
</gene>
<dbReference type="GO" id="GO:0004803">
    <property type="term" value="F:transposase activity"/>
    <property type="evidence" value="ECO:0007669"/>
    <property type="project" value="InterPro"/>
</dbReference>
<dbReference type="STRING" id="504487.JCM19538_1963"/>
<evidence type="ECO:0000313" key="6">
    <source>
        <dbReference type="Proteomes" id="UP000030184"/>
    </source>
</evidence>
<evidence type="ECO:0000313" key="2">
    <source>
        <dbReference type="EMBL" id="GAL65474.1"/>
    </source>
</evidence>
<evidence type="ECO:0000313" key="3">
    <source>
        <dbReference type="EMBL" id="GAL70029.1"/>
    </source>
</evidence>
<accession>A0A090W3L0</accession>
<reference evidence="6" key="1">
    <citation type="journal article" date="2014" name="Genome Announc.">
        <title>Draft Genome Sequence of Marine Flavobacterium Jejuia pallidilutea Strain 11shimoA1 and Pigmentation Mutants.</title>
        <authorList>
            <person name="Takatani N."/>
            <person name="Nakanishi M."/>
            <person name="Meirelles P."/>
            <person name="Mino S."/>
            <person name="Suda W."/>
            <person name="Oshima K."/>
            <person name="Hattori M."/>
            <person name="Ohkuma M."/>
            <person name="Hosokawa M."/>
            <person name="Miyashita K."/>
            <person name="Thompson F.L."/>
            <person name="Niwa A."/>
            <person name="Sawabe T."/>
            <person name="Sawabe T."/>
        </authorList>
    </citation>
    <scope>NUCLEOTIDE SEQUENCE [LARGE SCALE GENOMIC DNA]</scope>
    <source>
        <strain evidence="6">JCM 19538</strain>
    </source>
</reference>
<dbReference type="Pfam" id="PF01797">
    <property type="entry name" value="Y1_Tnp"/>
    <property type="match status" value="1"/>
</dbReference>
<evidence type="ECO:0000259" key="1">
    <source>
        <dbReference type="SMART" id="SM01321"/>
    </source>
</evidence>
<dbReference type="GO" id="GO:0003677">
    <property type="term" value="F:DNA binding"/>
    <property type="evidence" value="ECO:0007669"/>
    <property type="project" value="InterPro"/>
</dbReference>
<dbReference type="EMBL" id="BBNR01000001">
    <property type="protein sequence ID" value="GAL65474.1"/>
    <property type="molecule type" value="Genomic_DNA"/>
</dbReference>
<dbReference type="Proteomes" id="UP000029641">
    <property type="component" value="Unassembled WGS sequence"/>
</dbReference>
<evidence type="ECO:0000313" key="4">
    <source>
        <dbReference type="EMBL" id="GAL88974.1"/>
    </source>
</evidence>
<dbReference type="RefSeq" id="WP_042240395.1">
    <property type="nucleotide sequence ID" value="NZ_BBNR01000001.1"/>
</dbReference>
<dbReference type="EMBL" id="BBNY01000005">
    <property type="protein sequence ID" value="GAL88974.1"/>
    <property type="molecule type" value="Genomic_DNA"/>
</dbReference>
<dbReference type="AlphaFoldDB" id="A0A090W3L0"/>
<organism evidence="3 5">
    <name type="scientific">Jejuia pallidilutea</name>
    <dbReference type="NCBI Taxonomy" id="504487"/>
    <lineage>
        <taxon>Bacteria</taxon>
        <taxon>Pseudomonadati</taxon>
        <taxon>Bacteroidota</taxon>
        <taxon>Flavobacteriia</taxon>
        <taxon>Flavobacteriales</taxon>
        <taxon>Flavobacteriaceae</taxon>
        <taxon>Jejuia</taxon>
    </lineage>
</organism>
<dbReference type="Proteomes" id="UP000029646">
    <property type="component" value="Unassembled WGS sequence"/>
</dbReference>
<dbReference type="InterPro" id="IPR036515">
    <property type="entry name" value="Transposase_17_sf"/>
</dbReference>
<dbReference type="PANTHER" id="PTHR34322:SF2">
    <property type="entry name" value="TRANSPOSASE IS200-LIKE DOMAIN-CONTAINING PROTEIN"/>
    <property type="match status" value="1"/>
</dbReference>
<dbReference type="EMBL" id="BBNS01000004">
    <property type="protein sequence ID" value="GAL70029.1"/>
    <property type="molecule type" value="Genomic_DNA"/>
</dbReference>
<dbReference type="SUPFAM" id="SSF143422">
    <property type="entry name" value="Transposase IS200-like"/>
    <property type="match status" value="1"/>
</dbReference>
<proteinExistence type="predicted"/>
<sequence>MKYEVLLPDSYFHIYNCGNNKENIFIQEKNYAYFLTLMNKHISSVCFILAYCLLKNHFHLLIKTKENIEAKKISQSFSNLFNAYSKSINKAYNRTGSLFKDRFSRIKIENETYLKNIIVYIHTNPVHHGFIKDFETYKHSSYKAMLSNKETKLLRDYVLRLFEDKANFIYTHQFKQTVINNLITLE</sequence>
<dbReference type="Proteomes" id="UP000030184">
    <property type="component" value="Unassembled WGS sequence"/>
</dbReference>
<dbReference type="PANTHER" id="PTHR34322">
    <property type="entry name" value="TRANSPOSASE, Y1_TNP DOMAIN-CONTAINING"/>
    <property type="match status" value="1"/>
</dbReference>
<name>A0A090W3L0_9FLAO</name>
<dbReference type="eggNOG" id="COG1943">
    <property type="taxonomic scope" value="Bacteria"/>
</dbReference>
<dbReference type="OrthoDB" id="9788881at2"/>
<dbReference type="SMART" id="SM01321">
    <property type="entry name" value="Y1_Tnp"/>
    <property type="match status" value="1"/>
</dbReference>